<evidence type="ECO:0000256" key="1">
    <source>
        <dbReference type="ARBA" id="ARBA00022737"/>
    </source>
</evidence>
<dbReference type="PANTHER" id="PTHR22904">
    <property type="entry name" value="TPR REPEAT CONTAINING PROTEIN"/>
    <property type="match status" value="1"/>
</dbReference>
<evidence type="ECO:0000256" key="3">
    <source>
        <dbReference type="PROSITE-ProRule" id="PRU00339"/>
    </source>
</evidence>
<dbReference type="PANTHER" id="PTHR22904:SF523">
    <property type="entry name" value="STRESS-INDUCED-PHOSPHOPROTEIN 1"/>
    <property type="match status" value="1"/>
</dbReference>
<accession>A0A6N6VL32</accession>
<dbReference type="Proteomes" id="UP000468901">
    <property type="component" value="Unassembled WGS sequence"/>
</dbReference>
<dbReference type="InterPro" id="IPR011990">
    <property type="entry name" value="TPR-like_helical_dom_sf"/>
</dbReference>
<proteinExistence type="predicted"/>
<keyword evidence="1" id="KW-0677">Repeat</keyword>
<dbReference type="Pfam" id="PF14559">
    <property type="entry name" value="TPR_19"/>
    <property type="match status" value="1"/>
</dbReference>
<dbReference type="SUPFAM" id="SSF53756">
    <property type="entry name" value="UDP-Glycosyltransferase/glycogen phosphorylase"/>
    <property type="match status" value="1"/>
</dbReference>
<organism evidence="4 5">
    <name type="scientific">Parvibaculum sedimenti</name>
    <dbReference type="NCBI Taxonomy" id="2608632"/>
    <lineage>
        <taxon>Bacteria</taxon>
        <taxon>Pseudomonadati</taxon>
        <taxon>Pseudomonadota</taxon>
        <taxon>Alphaproteobacteria</taxon>
        <taxon>Hyphomicrobiales</taxon>
        <taxon>Parvibaculaceae</taxon>
        <taxon>Parvibaculum</taxon>
    </lineage>
</organism>
<name>A0A6N6VL32_9HYPH</name>
<dbReference type="Gene3D" id="3.40.50.2000">
    <property type="entry name" value="Glycogen Phosphorylase B"/>
    <property type="match status" value="1"/>
</dbReference>
<dbReference type="InterPro" id="IPR019734">
    <property type="entry name" value="TPR_rpt"/>
</dbReference>
<dbReference type="SUPFAM" id="SSF48452">
    <property type="entry name" value="TPR-like"/>
    <property type="match status" value="1"/>
</dbReference>
<keyword evidence="5" id="KW-1185">Reference proteome</keyword>
<dbReference type="AlphaFoldDB" id="A0A6N6VL32"/>
<reference evidence="4 5" key="1">
    <citation type="submission" date="2019-09" db="EMBL/GenBank/DDBJ databases">
        <title>Parvibaculum sedimenti sp. nov., isolated from sediment.</title>
        <authorList>
            <person name="Wang Y."/>
        </authorList>
    </citation>
    <scope>NUCLEOTIDE SEQUENCE [LARGE SCALE GENOMIC DNA]</scope>
    <source>
        <strain evidence="4 5">HXT-9</strain>
    </source>
</reference>
<dbReference type="EMBL" id="WESC01000004">
    <property type="protein sequence ID" value="KAB7741275.1"/>
    <property type="molecule type" value="Genomic_DNA"/>
</dbReference>
<dbReference type="SMART" id="SM00028">
    <property type="entry name" value="TPR"/>
    <property type="match status" value="5"/>
</dbReference>
<gene>
    <name evidence="4" type="ORF">F2P47_05900</name>
</gene>
<comment type="caution">
    <text evidence="4">The sequence shown here is derived from an EMBL/GenBank/DDBJ whole genome shotgun (WGS) entry which is preliminary data.</text>
</comment>
<dbReference type="Gene3D" id="1.25.40.10">
    <property type="entry name" value="Tetratricopeptide repeat domain"/>
    <property type="match status" value="2"/>
</dbReference>
<dbReference type="PROSITE" id="PS50005">
    <property type="entry name" value="TPR"/>
    <property type="match status" value="1"/>
</dbReference>
<sequence>MLQGREDEMAVRSEMDIALKFNRGLEFSRRGQLKEANDVLLDILRASPRNAGALYLLGSNCVKMRLFEPARQMLTEATRISPSNVDAHLDLSFALSGLGRYAEALACCETAVALAPKNPAAHMQRAMVLLPLLRHEEAVLAFDKAIALAPHFADAHYNRAKALTTLTRIEEAIESYDNASAALPPYTNAQAGKGTCLLALGRYEEGLPLYELRPSLRKLKEVLSYSQPSLTSDVDIAGKTLFIYHEHLLGDTIQFCRYAKLAEERGARVILSIQNSLHGFIRTLSPTIEIIDETATPVHFDYHSPLMSLPLAFGTAASTIPAEVPYLRADPDRAELWRRRIGDHGFKIGVSWCGSKVAIDEHRVFPLADLEGVAALPNVRLISLQKNEGTEQLASLPRGMRVETPGDDFDAGPDAFLDTAAIAEHLDLIITLDSSLAHVGGAMARPTWVILKHSPEWRWRMEGRDCPWYPTVRLFRQDRLGDWESALAKVERELAEYISSSTEAVLASH</sequence>
<evidence type="ECO:0000313" key="5">
    <source>
        <dbReference type="Proteomes" id="UP000468901"/>
    </source>
</evidence>
<dbReference type="Pfam" id="PF13432">
    <property type="entry name" value="TPR_16"/>
    <property type="match status" value="1"/>
</dbReference>
<evidence type="ECO:0000313" key="4">
    <source>
        <dbReference type="EMBL" id="KAB7741275.1"/>
    </source>
</evidence>
<dbReference type="GO" id="GO:0051879">
    <property type="term" value="F:Hsp90 protein binding"/>
    <property type="evidence" value="ECO:0007669"/>
    <property type="project" value="TreeGrafter"/>
</dbReference>
<protein>
    <submittedName>
        <fullName evidence="4">Tetratricopeptide repeat protein</fullName>
    </submittedName>
</protein>
<keyword evidence="2 3" id="KW-0802">TPR repeat</keyword>
<evidence type="ECO:0000256" key="2">
    <source>
        <dbReference type="ARBA" id="ARBA00022803"/>
    </source>
</evidence>
<feature type="repeat" description="TPR" evidence="3">
    <location>
        <begin position="119"/>
        <end position="152"/>
    </location>
</feature>